<keyword evidence="3" id="KW-1185">Reference proteome</keyword>
<evidence type="ECO:0000256" key="1">
    <source>
        <dbReference type="SAM" id="Phobius"/>
    </source>
</evidence>
<name>A0AA39ZRB0_9PEZI</name>
<comment type="caution">
    <text evidence="2">The sequence shown here is derived from an EMBL/GenBank/DDBJ whole genome shotgun (WGS) entry which is preliminary data.</text>
</comment>
<proteinExistence type="predicted"/>
<dbReference type="RefSeq" id="XP_060289748.1">
    <property type="nucleotide sequence ID" value="XM_060435570.1"/>
</dbReference>
<dbReference type="Proteomes" id="UP001172101">
    <property type="component" value="Unassembled WGS sequence"/>
</dbReference>
<sequence length="132" mass="14301">MAQPSASLFAAVAAGAGCRFAIAVGLLLVSGLRRACADLGWRVLDEDKKSVGTGPQRRGRRQTDKALNGGAADAFLTWTVPRTPWDADNRLISPQVQPIEEVPTIVAGWVWLRRVKGWSGVLVHLSSRSRQQ</sequence>
<keyword evidence="1" id="KW-1133">Transmembrane helix</keyword>
<evidence type="ECO:0000313" key="3">
    <source>
        <dbReference type="Proteomes" id="UP001172101"/>
    </source>
</evidence>
<keyword evidence="1" id="KW-0812">Transmembrane</keyword>
<keyword evidence="1" id="KW-0472">Membrane</keyword>
<organism evidence="2 3">
    <name type="scientific">Lasiosphaeria miniovina</name>
    <dbReference type="NCBI Taxonomy" id="1954250"/>
    <lineage>
        <taxon>Eukaryota</taxon>
        <taxon>Fungi</taxon>
        <taxon>Dikarya</taxon>
        <taxon>Ascomycota</taxon>
        <taxon>Pezizomycotina</taxon>
        <taxon>Sordariomycetes</taxon>
        <taxon>Sordariomycetidae</taxon>
        <taxon>Sordariales</taxon>
        <taxon>Lasiosphaeriaceae</taxon>
        <taxon>Lasiosphaeria</taxon>
    </lineage>
</organism>
<dbReference type="EMBL" id="JAUIRO010000009">
    <property type="protein sequence ID" value="KAK0702084.1"/>
    <property type="molecule type" value="Genomic_DNA"/>
</dbReference>
<dbReference type="GeneID" id="85318840"/>
<evidence type="ECO:0000313" key="2">
    <source>
        <dbReference type="EMBL" id="KAK0702084.1"/>
    </source>
</evidence>
<dbReference type="AlphaFoldDB" id="A0AA39ZRB0"/>
<reference evidence="2" key="1">
    <citation type="submission" date="2023-06" db="EMBL/GenBank/DDBJ databases">
        <title>Genome-scale phylogeny and comparative genomics of the fungal order Sordariales.</title>
        <authorList>
            <consortium name="Lawrence Berkeley National Laboratory"/>
            <person name="Hensen N."/>
            <person name="Bonometti L."/>
            <person name="Westerberg I."/>
            <person name="Brannstrom I.O."/>
            <person name="Guillou S."/>
            <person name="Cros-Aarteil S."/>
            <person name="Calhoun S."/>
            <person name="Haridas S."/>
            <person name="Kuo A."/>
            <person name="Mondo S."/>
            <person name="Pangilinan J."/>
            <person name="Riley R."/>
            <person name="LaButti K."/>
            <person name="Andreopoulos B."/>
            <person name="Lipzen A."/>
            <person name="Chen C."/>
            <person name="Yanf M."/>
            <person name="Daum C."/>
            <person name="Ng V."/>
            <person name="Clum A."/>
            <person name="Steindorff A."/>
            <person name="Ohm R."/>
            <person name="Martin F."/>
            <person name="Silar P."/>
            <person name="Natvig D."/>
            <person name="Lalanne C."/>
            <person name="Gautier V."/>
            <person name="Ament-velasquez S.L."/>
            <person name="Kruys A."/>
            <person name="Hutchinson M.I."/>
            <person name="Powell A.J."/>
            <person name="Barry K."/>
            <person name="Miller A.N."/>
            <person name="Grigoriev I.V."/>
            <person name="Debuchy R."/>
            <person name="Gladieux P."/>
            <person name="Thoren M.H."/>
            <person name="Johannesson H."/>
        </authorList>
    </citation>
    <scope>NUCLEOTIDE SEQUENCE</scope>
    <source>
        <strain evidence="2">SMH2392-1A</strain>
    </source>
</reference>
<accession>A0AA39ZRB0</accession>
<protein>
    <submittedName>
        <fullName evidence="2">Uncharacterized protein</fullName>
    </submittedName>
</protein>
<gene>
    <name evidence="2" type="ORF">B0T26DRAFT_540700</name>
</gene>
<feature type="transmembrane region" description="Helical" evidence="1">
    <location>
        <begin position="6"/>
        <end position="29"/>
    </location>
</feature>